<evidence type="ECO:0000256" key="4">
    <source>
        <dbReference type="ARBA" id="ARBA00022598"/>
    </source>
</evidence>
<dbReference type="InterPro" id="IPR000523">
    <property type="entry name" value="Mg_chelatse_chII-like_cat_dom"/>
</dbReference>
<keyword evidence="4 9" id="KW-0436">Ligase</keyword>
<evidence type="ECO:0000256" key="10">
    <source>
        <dbReference type="SAM" id="MobiDB-lite"/>
    </source>
</evidence>
<comment type="similarity">
    <text evidence="2 9">Belongs to the Mg-chelatase subunits D/I family.</text>
</comment>
<dbReference type="GO" id="GO:0015995">
    <property type="term" value="P:chlorophyll biosynthetic process"/>
    <property type="evidence" value="ECO:0007669"/>
    <property type="project" value="UniProtKB-KW"/>
</dbReference>
<feature type="compositionally biased region" description="Basic and acidic residues" evidence="10">
    <location>
        <begin position="471"/>
        <end position="481"/>
    </location>
</feature>
<sequence length="807" mass="89520">MISIVDKISLLLLLLPMTSEGFAVQWQSSKSKSSIPVVSYPSETKNDDLPTTTSSTIRTLDAASSAFGVKPATDEFNTSTFPFHMIVGNQELKKAAVIAAANPNVRGLLIGGRHGTCKSVAARAVHNLLPNSIERIQSSRYNIDPLGEDGIDSLLLEKLKSNEEKLESMKTEEINLPFVQVPLNVMEDSLCGSIDIEKSIESGETVFAPGLLAKAHRGVLYIDDIHLLDESILNILFDVISDGWVKVEKEGISVKYPCKPLVIATWNPDEGEMTEHFTDRMTLSMFTDNTPLSVMDRVEATNNVIGLAGDAESRERDEFQLKEAFARHEDEKLKFSVVAARNLVKEVKISPEQILYLCEEATRAGCQGQRAEIFATHAAKTCAALEGRMFVNAEDLKTAVEFVIFPRSKYYITYGDVDKESGDNCISDDEKDKMQENTALESLPPHDKYQHNWPEETHDEEPMEKDEFEEDASKMEQKDNEEIPDNEEVDDEVGRLEIPEEFMFSPNLIPIDPHLLNIVNRSKKGKGRKGSKVFNFERGRFVKSVFPPPTRRGKIAVGATLRAAAPYQKLRIQRAKTKNSRIKAVYVEKEDFRVKKMSKKSGSLIIFVVDSSGSMALNRMDSAKGAAITLLSEAYKARDKIALIEFHQKSANVLVPPTKSTSLTKKRLESMPCGGGSPLADALLSAVKMALNELKVKKDVGSCVIVLITDGRVNVPLCISRGEKFDAEHLPSIDGRPTKEYLQDEVLYCAQMLPKLGLDLVVIDSEDKFVGTGIARLISTKAQGTYIHIDPQDVRADNIANIVTQHK</sequence>
<dbReference type="InterPro" id="IPR041702">
    <property type="entry name" value="BchD/ChlD_VWA"/>
</dbReference>
<keyword evidence="9" id="KW-0934">Plastid</keyword>
<keyword evidence="9" id="KW-0150">Chloroplast</keyword>
<feature type="compositionally biased region" description="Basic and acidic residues" evidence="10">
    <location>
        <begin position="444"/>
        <end position="456"/>
    </location>
</feature>
<evidence type="ECO:0000256" key="11">
    <source>
        <dbReference type="SAM" id="SignalP"/>
    </source>
</evidence>
<dbReference type="SUPFAM" id="SSF52540">
    <property type="entry name" value="P-loop containing nucleoside triphosphate hydrolases"/>
    <property type="match status" value="1"/>
</dbReference>
<dbReference type="GO" id="GO:0015979">
    <property type="term" value="P:photosynthesis"/>
    <property type="evidence" value="ECO:0007669"/>
    <property type="project" value="UniProtKB-UniRule"/>
</dbReference>
<comment type="caution">
    <text evidence="13">The sequence shown here is derived from an EMBL/GenBank/DDBJ whole genome shotgun (WGS) entry which is preliminary data.</text>
</comment>
<comment type="function">
    <text evidence="9">Involved in chlorophyll biosynthesis. Catalyzes the insertion of magnesium ion into protoporphyrin IX to yield Mg-protoporphyrin IX.</text>
</comment>
<evidence type="ECO:0000256" key="1">
    <source>
        <dbReference type="ARBA" id="ARBA00005173"/>
    </source>
</evidence>
<keyword evidence="7 9" id="KW-0149">Chlorophyll biosynthesis</keyword>
<dbReference type="Pfam" id="PF01078">
    <property type="entry name" value="Mg_chelatase"/>
    <property type="match status" value="1"/>
</dbReference>
<name>A0AAD3CYN0_9STRA</name>
<feature type="region of interest" description="Disordered" evidence="10">
    <location>
        <begin position="443"/>
        <end position="490"/>
    </location>
</feature>
<dbReference type="AlphaFoldDB" id="A0AAD3CYN0"/>
<keyword evidence="5 9" id="KW-0547">Nucleotide-binding</keyword>
<dbReference type="CDD" id="cd01451">
    <property type="entry name" value="vWA_Magnesium_chelatase"/>
    <property type="match status" value="1"/>
</dbReference>
<evidence type="ECO:0000313" key="14">
    <source>
        <dbReference type="Proteomes" id="UP001054902"/>
    </source>
</evidence>
<dbReference type="EMBL" id="BLLK01000047">
    <property type="protein sequence ID" value="GFH54448.1"/>
    <property type="molecule type" value="Genomic_DNA"/>
</dbReference>
<comment type="catalytic activity">
    <reaction evidence="8 9">
        <text>protoporphyrin IX + Mg(2+) + ATP + H2O = Mg-protoporphyrin IX + ADP + phosphate + 3 H(+)</text>
        <dbReference type="Rhea" id="RHEA:13961"/>
        <dbReference type="ChEBI" id="CHEBI:15377"/>
        <dbReference type="ChEBI" id="CHEBI:15378"/>
        <dbReference type="ChEBI" id="CHEBI:18420"/>
        <dbReference type="ChEBI" id="CHEBI:30616"/>
        <dbReference type="ChEBI" id="CHEBI:43474"/>
        <dbReference type="ChEBI" id="CHEBI:57306"/>
        <dbReference type="ChEBI" id="CHEBI:60492"/>
        <dbReference type="ChEBI" id="CHEBI:456216"/>
        <dbReference type="EC" id="6.6.1.1"/>
    </reaction>
</comment>
<dbReference type="GO" id="GO:0016851">
    <property type="term" value="F:magnesium chelatase activity"/>
    <property type="evidence" value="ECO:0007669"/>
    <property type="project" value="UniProtKB-UniRule"/>
</dbReference>
<feature type="compositionally biased region" description="Acidic residues" evidence="10">
    <location>
        <begin position="457"/>
        <end position="470"/>
    </location>
</feature>
<dbReference type="InterPro" id="IPR036465">
    <property type="entry name" value="vWFA_dom_sf"/>
</dbReference>
<dbReference type="InterPro" id="IPR002035">
    <property type="entry name" value="VWF_A"/>
</dbReference>
<reference evidence="13 14" key="1">
    <citation type="journal article" date="2021" name="Sci. Rep.">
        <title>The genome of the diatom Chaetoceros tenuissimus carries an ancient integrated fragment of an extant virus.</title>
        <authorList>
            <person name="Hongo Y."/>
            <person name="Kimura K."/>
            <person name="Takaki Y."/>
            <person name="Yoshida Y."/>
            <person name="Baba S."/>
            <person name="Kobayashi G."/>
            <person name="Nagasaki K."/>
            <person name="Hano T."/>
            <person name="Tomaru Y."/>
        </authorList>
    </citation>
    <scope>NUCLEOTIDE SEQUENCE [LARGE SCALE GENOMIC DNA]</scope>
    <source>
        <strain evidence="13 14">NIES-3715</strain>
    </source>
</reference>
<dbReference type="Pfam" id="PF17863">
    <property type="entry name" value="AAA_lid_2"/>
    <property type="match status" value="1"/>
</dbReference>
<dbReference type="Gene3D" id="1.10.8.80">
    <property type="entry name" value="Magnesium chelatase subunit I, C-Terminal domain"/>
    <property type="match status" value="1"/>
</dbReference>
<gene>
    <name evidence="13" type="ORF">CTEN210_10924</name>
</gene>
<dbReference type="SMART" id="SM00327">
    <property type="entry name" value="VWA"/>
    <property type="match status" value="1"/>
</dbReference>
<accession>A0AAD3CYN0</accession>
<evidence type="ECO:0000256" key="8">
    <source>
        <dbReference type="ARBA" id="ARBA00048693"/>
    </source>
</evidence>
<evidence type="ECO:0000259" key="12">
    <source>
        <dbReference type="PROSITE" id="PS50234"/>
    </source>
</evidence>
<keyword evidence="3 9" id="KW-0602">Photosynthesis</keyword>
<keyword evidence="11" id="KW-0732">Signal</keyword>
<organism evidence="13 14">
    <name type="scientific">Chaetoceros tenuissimus</name>
    <dbReference type="NCBI Taxonomy" id="426638"/>
    <lineage>
        <taxon>Eukaryota</taxon>
        <taxon>Sar</taxon>
        <taxon>Stramenopiles</taxon>
        <taxon>Ochrophyta</taxon>
        <taxon>Bacillariophyta</taxon>
        <taxon>Coscinodiscophyceae</taxon>
        <taxon>Chaetocerotophycidae</taxon>
        <taxon>Chaetocerotales</taxon>
        <taxon>Chaetocerotaceae</taxon>
        <taxon>Chaetoceros</taxon>
    </lineage>
</organism>
<evidence type="ECO:0000256" key="6">
    <source>
        <dbReference type="ARBA" id="ARBA00022840"/>
    </source>
</evidence>
<evidence type="ECO:0000256" key="2">
    <source>
        <dbReference type="ARBA" id="ARBA00005799"/>
    </source>
</evidence>
<evidence type="ECO:0000256" key="7">
    <source>
        <dbReference type="ARBA" id="ARBA00023171"/>
    </source>
</evidence>
<dbReference type="SUPFAM" id="SSF53300">
    <property type="entry name" value="vWA-like"/>
    <property type="match status" value="1"/>
</dbReference>
<keyword evidence="6 9" id="KW-0067">ATP-binding</keyword>
<dbReference type="PANTHER" id="PTHR43473:SF2">
    <property type="entry name" value="MAGNESIUM-CHELATASE SUBUNIT CHLD, CHLOROPLASTIC"/>
    <property type="match status" value="1"/>
</dbReference>
<proteinExistence type="inferred from homology"/>
<evidence type="ECO:0000256" key="9">
    <source>
        <dbReference type="RuleBase" id="RU362087"/>
    </source>
</evidence>
<dbReference type="PANTHER" id="PTHR43473">
    <property type="entry name" value="MAGNESIUM-CHELATASE SUBUNIT CHLD, CHLOROPLASTIC"/>
    <property type="match status" value="1"/>
</dbReference>
<dbReference type="InterPro" id="IPR027417">
    <property type="entry name" value="P-loop_NTPase"/>
</dbReference>
<dbReference type="GO" id="GO:0005524">
    <property type="term" value="F:ATP binding"/>
    <property type="evidence" value="ECO:0007669"/>
    <property type="project" value="UniProtKB-UniRule"/>
</dbReference>
<dbReference type="Gene3D" id="3.40.50.300">
    <property type="entry name" value="P-loop containing nucleotide triphosphate hydrolases"/>
    <property type="match status" value="1"/>
</dbReference>
<dbReference type="EC" id="6.6.1.1" evidence="9"/>
<feature type="signal peptide" evidence="11">
    <location>
        <begin position="1"/>
        <end position="21"/>
    </location>
</feature>
<dbReference type="GO" id="GO:0009507">
    <property type="term" value="C:chloroplast"/>
    <property type="evidence" value="ECO:0007669"/>
    <property type="project" value="UniProtKB-SubCell"/>
</dbReference>
<comment type="subcellular location">
    <subcellularLocation>
        <location evidence="9">Plastid</location>
        <location evidence="9">Chloroplast</location>
    </subcellularLocation>
</comment>
<dbReference type="Pfam" id="PF13519">
    <property type="entry name" value="VWA_2"/>
    <property type="match status" value="1"/>
</dbReference>
<dbReference type="PROSITE" id="PS50234">
    <property type="entry name" value="VWFA"/>
    <property type="match status" value="1"/>
</dbReference>
<feature type="domain" description="VWFA" evidence="12">
    <location>
        <begin position="604"/>
        <end position="712"/>
    </location>
</feature>
<dbReference type="Gene3D" id="3.40.50.410">
    <property type="entry name" value="von Willebrand factor, type A domain"/>
    <property type="match status" value="1"/>
</dbReference>
<dbReference type="NCBIfam" id="TIGR02031">
    <property type="entry name" value="BchD-ChlD"/>
    <property type="match status" value="1"/>
</dbReference>
<dbReference type="Proteomes" id="UP001054902">
    <property type="component" value="Unassembled WGS sequence"/>
</dbReference>
<feature type="chain" id="PRO_5042035806" description="Mg-protoporphyrin IX chelatase" evidence="11">
    <location>
        <begin position="22"/>
        <end position="807"/>
    </location>
</feature>
<evidence type="ECO:0000256" key="3">
    <source>
        <dbReference type="ARBA" id="ARBA00022531"/>
    </source>
</evidence>
<evidence type="ECO:0000256" key="5">
    <source>
        <dbReference type="ARBA" id="ARBA00022741"/>
    </source>
</evidence>
<keyword evidence="14" id="KW-1185">Reference proteome</keyword>
<dbReference type="InterPro" id="IPR011776">
    <property type="entry name" value="Mg_chelatase_ATPase-dsu"/>
</dbReference>
<protein>
    <recommendedName>
        <fullName evidence="9">Mg-protoporphyrin IX chelatase</fullName>
        <ecNumber evidence="9">6.6.1.1</ecNumber>
    </recommendedName>
</protein>
<comment type="pathway">
    <text evidence="1 9">Porphyrin-containing compound metabolism; chlorophyll biosynthesis.</text>
</comment>
<dbReference type="InterPro" id="IPR041628">
    <property type="entry name" value="ChlI/MoxR_AAA_lid"/>
</dbReference>
<evidence type="ECO:0000313" key="13">
    <source>
        <dbReference type="EMBL" id="GFH54448.1"/>
    </source>
</evidence>